<reference evidence="4" key="1">
    <citation type="submission" date="2015-07" db="EMBL/GenBank/DDBJ databases">
        <title>Complete genome sequence and phylogenetic analysis of Limnochorda pilosa.</title>
        <authorList>
            <person name="Watanabe M."/>
            <person name="Kojima H."/>
            <person name="Fukui M."/>
        </authorList>
    </citation>
    <scope>NUCLEOTIDE SEQUENCE [LARGE SCALE GENOMIC DNA]</scope>
    <source>
        <strain evidence="4">HC45</strain>
    </source>
</reference>
<sequence>MATLDDAIPTRGRFRGRVAVVTGAARGIGRAVALRLAREGAEGVVVLDVRREEGRETVRLVEEAGGPAPSRALFVEADVSRAEQVEAAAERVRREFGRCHVLVNDAGISGRPIGDGPVHRCSLETWERVLAVNLTGVFLSSRSFIPLMMEEGGAVVSIASDDALLGSLPPTDTHAYSASKGGVIALTRAMAVSYAASRIRVNAVAPGWVATPMTADLRSDPQMAARLAAACPLNRIATAEEIAGAVAFLASDDAAFVTGVTLPVEGGSTVW</sequence>
<dbReference type="OrthoDB" id="9803333at2"/>
<dbReference type="Gene3D" id="3.40.50.720">
    <property type="entry name" value="NAD(P)-binding Rossmann-like Domain"/>
    <property type="match status" value="1"/>
</dbReference>
<dbReference type="InterPro" id="IPR036291">
    <property type="entry name" value="NAD(P)-bd_dom_sf"/>
</dbReference>
<gene>
    <name evidence="3" type="ORF">LIP_0493</name>
</gene>
<organism evidence="3 4">
    <name type="scientific">Limnochorda pilosa</name>
    <dbReference type="NCBI Taxonomy" id="1555112"/>
    <lineage>
        <taxon>Bacteria</taxon>
        <taxon>Bacillati</taxon>
        <taxon>Bacillota</taxon>
        <taxon>Limnochordia</taxon>
        <taxon>Limnochordales</taxon>
        <taxon>Limnochordaceae</taxon>
        <taxon>Limnochorda</taxon>
    </lineage>
</organism>
<dbReference type="AlphaFoldDB" id="A0A0K2SGY2"/>
<keyword evidence="2" id="KW-0560">Oxidoreductase</keyword>
<evidence type="ECO:0000313" key="4">
    <source>
        <dbReference type="Proteomes" id="UP000065807"/>
    </source>
</evidence>
<dbReference type="KEGG" id="lpil:LIP_0493"/>
<dbReference type="SUPFAM" id="SSF51735">
    <property type="entry name" value="NAD(P)-binding Rossmann-fold domains"/>
    <property type="match status" value="1"/>
</dbReference>
<accession>A0A0K2SGY2</accession>
<dbReference type="STRING" id="1555112.LIP_0493"/>
<evidence type="ECO:0000256" key="1">
    <source>
        <dbReference type="ARBA" id="ARBA00006484"/>
    </source>
</evidence>
<protein>
    <submittedName>
        <fullName evidence="3">Short-chain dehydrogenase</fullName>
    </submittedName>
</protein>
<dbReference type="Proteomes" id="UP000065807">
    <property type="component" value="Chromosome"/>
</dbReference>
<dbReference type="NCBIfam" id="NF005559">
    <property type="entry name" value="PRK07231.1"/>
    <property type="match status" value="1"/>
</dbReference>
<dbReference type="PROSITE" id="PS00061">
    <property type="entry name" value="ADH_SHORT"/>
    <property type="match status" value="1"/>
</dbReference>
<proteinExistence type="inferred from homology"/>
<comment type="similarity">
    <text evidence="1">Belongs to the short-chain dehydrogenases/reductases (SDR) family.</text>
</comment>
<reference evidence="4" key="2">
    <citation type="journal article" date="2016" name="Int. J. Syst. Evol. Microbiol.">
        <title>Complete genome sequence and cell structure of Limnochorda pilosa, a Gram-negative spore-former within the phylum Firmicutes.</title>
        <authorList>
            <person name="Watanabe M."/>
            <person name="Kojima H."/>
            <person name="Fukui M."/>
        </authorList>
    </citation>
    <scope>NUCLEOTIDE SEQUENCE [LARGE SCALE GENOMIC DNA]</scope>
    <source>
        <strain evidence="4">HC45</strain>
    </source>
</reference>
<evidence type="ECO:0000313" key="3">
    <source>
        <dbReference type="EMBL" id="BAS26350.1"/>
    </source>
</evidence>
<name>A0A0K2SGY2_LIMPI</name>
<dbReference type="InterPro" id="IPR020904">
    <property type="entry name" value="Sc_DH/Rdtase_CS"/>
</dbReference>
<dbReference type="GO" id="GO:0008206">
    <property type="term" value="P:bile acid metabolic process"/>
    <property type="evidence" value="ECO:0007669"/>
    <property type="project" value="UniProtKB-ARBA"/>
</dbReference>
<dbReference type="Pfam" id="PF13561">
    <property type="entry name" value="adh_short_C2"/>
    <property type="match status" value="1"/>
</dbReference>
<dbReference type="FunFam" id="3.40.50.720:FF:000084">
    <property type="entry name" value="Short-chain dehydrogenase reductase"/>
    <property type="match status" value="1"/>
</dbReference>
<dbReference type="GO" id="GO:0016616">
    <property type="term" value="F:oxidoreductase activity, acting on the CH-OH group of donors, NAD or NADP as acceptor"/>
    <property type="evidence" value="ECO:0007669"/>
    <property type="project" value="TreeGrafter"/>
</dbReference>
<dbReference type="PRINTS" id="PR00080">
    <property type="entry name" value="SDRFAMILY"/>
</dbReference>
<dbReference type="PRINTS" id="PR00081">
    <property type="entry name" value="GDHRDH"/>
</dbReference>
<evidence type="ECO:0000256" key="2">
    <source>
        <dbReference type="ARBA" id="ARBA00023002"/>
    </source>
</evidence>
<keyword evidence="4" id="KW-1185">Reference proteome</keyword>
<dbReference type="EMBL" id="AP014924">
    <property type="protein sequence ID" value="BAS26350.1"/>
    <property type="molecule type" value="Genomic_DNA"/>
</dbReference>
<dbReference type="InterPro" id="IPR002347">
    <property type="entry name" value="SDR_fam"/>
</dbReference>
<dbReference type="PANTHER" id="PTHR42760">
    <property type="entry name" value="SHORT-CHAIN DEHYDROGENASES/REDUCTASES FAMILY MEMBER"/>
    <property type="match status" value="1"/>
</dbReference>